<evidence type="ECO:0000256" key="10">
    <source>
        <dbReference type="SAM" id="MobiDB-lite"/>
    </source>
</evidence>
<keyword evidence="8" id="KW-0539">Nucleus</keyword>
<gene>
    <name evidence="13" type="primary">LOC112281930</name>
</gene>
<evidence type="ECO:0000256" key="1">
    <source>
        <dbReference type="ARBA" id="ARBA00004123"/>
    </source>
</evidence>
<dbReference type="Proteomes" id="UP000006727">
    <property type="component" value="Chromosome 4"/>
</dbReference>
<dbReference type="EMBL" id="ABEU02000004">
    <property type="status" value="NOT_ANNOTATED_CDS"/>
    <property type="molecule type" value="Genomic_DNA"/>
</dbReference>
<evidence type="ECO:0000256" key="5">
    <source>
        <dbReference type="ARBA" id="ARBA00022553"/>
    </source>
</evidence>
<reference evidence="13" key="3">
    <citation type="submission" date="2020-12" db="UniProtKB">
        <authorList>
            <consortium name="EnsemblPlants"/>
        </authorList>
    </citation>
    <scope>IDENTIFICATION</scope>
</reference>
<dbReference type="SUPFAM" id="SSF49764">
    <property type="entry name" value="HSP20-like chaperones"/>
    <property type="match status" value="1"/>
</dbReference>
<reference evidence="13 14" key="2">
    <citation type="journal article" date="2018" name="Plant J.">
        <title>The Physcomitrella patens chromosome-scale assembly reveals moss genome structure and evolution.</title>
        <authorList>
            <person name="Lang D."/>
            <person name="Ullrich K.K."/>
            <person name="Murat F."/>
            <person name="Fuchs J."/>
            <person name="Jenkins J."/>
            <person name="Haas F.B."/>
            <person name="Piednoel M."/>
            <person name="Gundlach H."/>
            <person name="Van Bel M."/>
            <person name="Meyberg R."/>
            <person name="Vives C."/>
            <person name="Morata J."/>
            <person name="Symeonidi A."/>
            <person name="Hiss M."/>
            <person name="Muchero W."/>
            <person name="Kamisugi Y."/>
            <person name="Saleh O."/>
            <person name="Blanc G."/>
            <person name="Decker E.L."/>
            <person name="van Gessel N."/>
            <person name="Grimwood J."/>
            <person name="Hayes R.D."/>
            <person name="Graham S.W."/>
            <person name="Gunter L.E."/>
            <person name="McDaniel S.F."/>
            <person name="Hoernstein S.N.W."/>
            <person name="Larsson A."/>
            <person name="Li F.W."/>
            <person name="Perroud P.F."/>
            <person name="Phillips J."/>
            <person name="Ranjan P."/>
            <person name="Rokshar D.S."/>
            <person name="Rothfels C.J."/>
            <person name="Schneider L."/>
            <person name="Shu S."/>
            <person name="Stevenson D.W."/>
            <person name="Thummler F."/>
            <person name="Tillich M."/>
            <person name="Villarreal Aguilar J.C."/>
            <person name="Widiez T."/>
            <person name="Wong G.K."/>
            <person name="Wymore A."/>
            <person name="Zhang Y."/>
            <person name="Zimmer A.D."/>
            <person name="Quatrano R.S."/>
            <person name="Mayer K.F.X."/>
            <person name="Goodstein D."/>
            <person name="Casacuberta J.M."/>
            <person name="Vandepoele K."/>
            <person name="Reski R."/>
            <person name="Cuming A.C."/>
            <person name="Tuskan G.A."/>
            <person name="Maumus F."/>
            <person name="Salse J."/>
            <person name="Schmutz J."/>
            <person name="Rensing S.A."/>
        </authorList>
    </citation>
    <scope>NUCLEOTIDE SEQUENCE [LARGE SCALE GENOMIC DNA]</scope>
    <source>
        <strain evidence="13 14">cv. Gransden 2004</strain>
    </source>
</reference>
<dbReference type="SUPFAM" id="SSF140106">
    <property type="entry name" value="Calcyclin-binding protein-like"/>
    <property type="match status" value="1"/>
</dbReference>
<evidence type="ECO:0000256" key="2">
    <source>
        <dbReference type="ARBA" id="ARBA00004496"/>
    </source>
</evidence>
<dbReference type="Pfam" id="PF04969">
    <property type="entry name" value="CS"/>
    <property type="match status" value="1"/>
</dbReference>
<evidence type="ECO:0000313" key="13">
    <source>
        <dbReference type="EnsemblPlants" id="Pp3c4_13920V3.5"/>
    </source>
</evidence>
<evidence type="ECO:0000256" key="9">
    <source>
        <dbReference type="ARBA" id="ARBA00025145"/>
    </source>
</evidence>
<dbReference type="FunCoup" id="A0A7I4DH69">
    <property type="interactions" value="3056"/>
</dbReference>
<reference evidence="13 14" key="1">
    <citation type="journal article" date="2008" name="Science">
        <title>The Physcomitrella genome reveals evolutionary insights into the conquest of land by plants.</title>
        <authorList>
            <person name="Rensing S."/>
            <person name="Lang D."/>
            <person name="Zimmer A."/>
            <person name="Terry A."/>
            <person name="Salamov A."/>
            <person name="Shapiro H."/>
            <person name="Nishiyama T."/>
            <person name="Perroud P.-F."/>
            <person name="Lindquist E."/>
            <person name="Kamisugi Y."/>
            <person name="Tanahashi T."/>
            <person name="Sakakibara K."/>
            <person name="Fujita T."/>
            <person name="Oishi K."/>
            <person name="Shin-I T."/>
            <person name="Kuroki Y."/>
            <person name="Toyoda A."/>
            <person name="Suzuki Y."/>
            <person name="Hashimoto A."/>
            <person name="Yamaguchi K."/>
            <person name="Sugano A."/>
            <person name="Kohara Y."/>
            <person name="Fujiyama A."/>
            <person name="Anterola A."/>
            <person name="Aoki S."/>
            <person name="Ashton N."/>
            <person name="Barbazuk W.B."/>
            <person name="Barker E."/>
            <person name="Bennetzen J."/>
            <person name="Bezanilla M."/>
            <person name="Blankenship R."/>
            <person name="Cho S.H."/>
            <person name="Dutcher S."/>
            <person name="Estelle M."/>
            <person name="Fawcett J.A."/>
            <person name="Gundlach H."/>
            <person name="Hanada K."/>
            <person name="Heyl A."/>
            <person name="Hicks K.A."/>
            <person name="Hugh J."/>
            <person name="Lohr M."/>
            <person name="Mayer K."/>
            <person name="Melkozernov A."/>
            <person name="Murata T."/>
            <person name="Nelson D."/>
            <person name="Pils B."/>
            <person name="Prigge M."/>
            <person name="Reiss B."/>
            <person name="Renner T."/>
            <person name="Rombauts S."/>
            <person name="Rushton P."/>
            <person name="Sanderfoot A."/>
            <person name="Schween G."/>
            <person name="Shiu S.-H."/>
            <person name="Stueber K."/>
            <person name="Theodoulou F.L."/>
            <person name="Tu H."/>
            <person name="Van de Peer Y."/>
            <person name="Verrier P.J."/>
            <person name="Waters E."/>
            <person name="Wood A."/>
            <person name="Yang L."/>
            <person name="Cove D."/>
            <person name="Cuming A."/>
            <person name="Hasebe M."/>
            <person name="Lucas S."/>
            <person name="Mishler D.B."/>
            <person name="Reski R."/>
            <person name="Grigoriev I."/>
            <person name="Quatrano R.S."/>
            <person name="Boore J.L."/>
        </authorList>
    </citation>
    <scope>NUCLEOTIDE SEQUENCE [LARGE SCALE GENOMIC DNA]</scope>
    <source>
        <strain evidence="13 14">cv. Gransden 2004</strain>
    </source>
</reference>
<feature type="domain" description="SGS" evidence="11">
    <location>
        <begin position="177"/>
        <end position="255"/>
    </location>
</feature>
<dbReference type="InterPro" id="IPR015120">
    <property type="entry name" value="Siah-Interact_N"/>
</dbReference>
<accession>A0A7I4DH69</accession>
<dbReference type="Gene3D" id="2.60.40.790">
    <property type="match status" value="1"/>
</dbReference>
<evidence type="ECO:0000256" key="8">
    <source>
        <dbReference type="ARBA" id="ARBA00023242"/>
    </source>
</evidence>
<keyword evidence="14" id="KW-1185">Reference proteome</keyword>
<sequence length="255" mass="28837">MPSFFHVMTSICEIIFRLLNSVVIVKQMASDLLEDLQELRKLLELAKRPHVQALLSNEISNLEKVRETSMEVEEMPNPSTADKVSNEVAPVERRPASRSVHYINLSTFSWDEESEKVKIYISLEGAAQEKVEADYQEQSVNLKIHDVNGKNYQFAVPRLAKKIVPSACKFLVKPKRVILTLKKADLGSWFELTKKEEKIKPPSLDKEADPMAGLMGLMKNMYEEGDDEMKKTIAKAWTDARSGKPGMGSSSMDSF</sequence>
<dbReference type="InterPro" id="IPR007052">
    <property type="entry name" value="CS_dom"/>
</dbReference>
<dbReference type="Pfam" id="PF09032">
    <property type="entry name" value="Siah-Interact_N"/>
    <property type="match status" value="1"/>
</dbReference>
<comment type="subcellular location">
    <subcellularLocation>
        <location evidence="2">Cytoplasm</location>
    </subcellularLocation>
    <subcellularLocation>
        <location evidence="1">Nucleus</location>
    </subcellularLocation>
</comment>
<dbReference type="InterPro" id="IPR008978">
    <property type="entry name" value="HSP20-like_chaperone"/>
</dbReference>
<dbReference type="PROSITE" id="PS51203">
    <property type="entry name" value="CS"/>
    <property type="match status" value="1"/>
</dbReference>
<dbReference type="InterPro" id="IPR007699">
    <property type="entry name" value="SGS_dom"/>
</dbReference>
<dbReference type="PROSITE" id="PS51048">
    <property type="entry name" value="SGS"/>
    <property type="match status" value="1"/>
</dbReference>
<feature type="domain" description="CS" evidence="12">
    <location>
        <begin position="103"/>
        <end position="193"/>
    </location>
</feature>
<dbReference type="GO" id="GO:0031625">
    <property type="term" value="F:ubiquitin protein ligase binding"/>
    <property type="evidence" value="ECO:0007669"/>
    <property type="project" value="InterPro"/>
</dbReference>
<dbReference type="InterPro" id="IPR037893">
    <property type="entry name" value="CS_CacyBP"/>
</dbReference>
<keyword evidence="6" id="KW-0833">Ubl conjugation pathway</keyword>
<dbReference type="GO" id="GO:0015631">
    <property type="term" value="F:tubulin binding"/>
    <property type="evidence" value="ECO:0007669"/>
    <property type="project" value="InterPro"/>
</dbReference>
<keyword evidence="4" id="KW-0963">Cytoplasm</keyword>
<evidence type="ECO:0000256" key="7">
    <source>
        <dbReference type="ARBA" id="ARBA00022990"/>
    </source>
</evidence>
<dbReference type="CDD" id="cd06468">
    <property type="entry name" value="p23_CacyBP"/>
    <property type="match status" value="1"/>
</dbReference>
<dbReference type="AlphaFoldDB" id="A0A7I4DH69"/>
<dbReference type="FunFam" id="2.60.40.790:FF:000040">
    <property type="entry name" value="Calcyclin binding protein"/>
    <property type="match status" value="1"/>
</dbReference>
<keyword evidence="7" id="KW-0007">Acetylation</keyword>
<dbReference type="InParanoid" id="A0A7I4DH69"/>
<dbReference type="InterPro" id="IPR037201">
    <property type="entry name" value="CacyBP_N"/>
</dbReference>
<name>A0A7I4DH69_PHYPA</name>
<dbReference type="PANTHER" id="PTHR47686:SF1">
    <property type="entry name" value="CALCYCLIN-BINDING PROTEIN"/>
    <property type="match status" value="1"/>
</dbReference>
<evidence type="ECO:0000313" key="14">
    <source>
        <dbReference type="Proteomes" id="UP000006727"/>
    </source>
</evidence>
<dbReference type="GO" id="GO:0005634">
    <property type="term" value="C:nucleus"/>
    <property type="evidence" value="ECO:0007669"/>
    <property type="project" value="UniProtKB-SubCell"/>
</dbReference>
<feature type="region of interest" description="Disordered" evidence="10">
    <location>
        <begin position="70"/>
        <end position="90"/>
    </location>
</feature>
<dbReference type="PANTHER" id="PTHR47686">
    <property type="entry name" value="SGS DOMAIN-CONTAINING PROTEIN"/>
    <property type="match status" value="1"/>
</dbReference>
<evidence type="ECO:0000259" key="11">
    <source>
        <dbReference type="PROSITE" id="PS51048"/>
    </source>
</evidence>
<protein>
    <recommendedName>
        <fullName evidence="3">Calcyclin-binding protein</fullName>
    </recommendedName>
</protein>
<evidence type="ECO:0000256" key="4">
    <source>
        <dbReference type="ARBA" id="ARBA00022490"/>
    </source>
</evidence>
<comment type="function">
    <text evidence="9">May be involved in calcium-dependent ubiquitination and subsequent proteasomal degradation of target proteins. Probably serves as a molecular bridge in ubiquitin E3 complexes. Participates in the ubiquitin-mediated degradation of beta-catenin (CTNNB1).</text>
</comment>
<dbReference type="GO" id="GO:0044548">
    <property type="term" value="F:S100 protein binding"/>
    <property type="evidence" value="ECO:0007669"/>
    <property type="project" value="InterPro"/>
</dbReference>
<evidence type="ECO:0000259" key="12">
    <source>
        <dbReference type="PROSITE" id="PS51203"/>
    </source>
</evidence>
<dbReference type="EnsemblPlants" id="Pp3c4_13920V3.5">
    <property type="protein sequence ID" value="Pp3c4_13920V3.5"/>
    <property type="gene ID" value="Pp3c4_13920"/>
</dbReference>
<dbReference type="Gramene" id="Pp3c4_13920V3.5">
    <property type="protein sequence ID" value="Pp3c4_13920V3.5"/>
    <property type="gene ID" value="Pp3c4_13920"/>
</dbReference>
<evidence type="ECO:0000256" key="3">
    <source>
        <dbReference type="ARBA" id="ARBA00015702"/>
    </source>
</evidence>
<evidence type="ECO:0000256" key="6">
    <source>
        <dbReference type="ARBA" id="ARBA00022786"/>
    </source>
</evidence>
<keyword evidence="5" id="KW-0597">Phosphoprotein</keyword>
<organism evidence="13 14">
    <name type="scientific">Physcomitrium patens</name>
    <name type="common">Spreading-leaved earth moss</name>
    <name type="synonym">Physcomitrella patens</name>
    <dbReference type="NCBI Taxonomy" id="3218"/>
    <lineage>
        <taxon>Eukaryota</taxon>
        <taxon>Viridiplantae</taxon>
        <taxon>Streptophyta</taxon>
        <taxon>Embryophyta</taxon>
        <taxon>Bryophyta</taxon>
        <taxon>Bryophytina</taxon>
        <taxon>Bryopsida</taxon>
        <taxon>Funariidae</taxon>
        <taxon>Funariales</taxon>
        <taxon>Funariaceae</taxon>
        <taxon>Physcomitrium</taxon>
    </lineage>
</organism>
<proteinExistence type="predicted"/>
<dbReference type="GO" id="GO:0005737">
    <property type="term" value="C:cytoplasm"/>
    <property type="evidence" value="ECO:0007669"/>
    <property type="project" value="UniProtKB-SubCell"/>
</dbReference>